<comment type="subcellular location">
    <subcellularLocation>
        <location evidence="1">Membrane</location>
        <topology evidence="1">Multi-pass membrane protein</topology>
    </subcellularLocation>
</comment>
<evidence type="ECO:0008006" key="11">
    <source>
        <dbReference type="Google" id="ProtNLM"/>
    </source>
</evidence>
<keyword evidence="2 6" id="KW-0812">Transmembrane</keyword>
<feature type="transmembrane region" description="Helical" evidence="6">
    <location>
        <begin position="232"/>
        <end position="251"/>
    </location>
</feature>
<evidence type="ECO:0000256" key="4">
    <source>
        <dbReference type="ARBA" id="ARBA00022989"/>
    </source>
</evidence>
<gene>
    <name evidence="9" type="ORF">NE237_008678</name>
</gene>
<evidence type="ECO:0000259" key="8">
    <source>
        <dbReference type="Pfam" id="PF21904"/>
    </source>
</evidence>
<feature type="transmembrane region" description="Helical" evidence="6">
    <location>
        <begin position="337"/>
        <end position="358"/>
    </location>
</feature>
<dbReference type="Proteomes" id="UP001141806">
    <property type="component" value="Unassembled WGS sequence"/>
</dbReference>
<feature type="transmembrane region" description="Helical" evidence="6">
    <location>
        <begin position="386"/>
        <end position="408"/>
    </location>
</feature>
<dbReference type="PANTHER" id="PTHR21229:SF2">
    <property type="entry name" value="RE59932P"/>
    <property type="match status" value="1"/>
</dbReference>
<protein>
    <recommendedName>
        <fullName evidence="11">Protein GPR107</fullName>
    </recommendedName>
</protein>
<feature type="transmembrane region" description="Helical" evidence="6">
    <location>
        <begin position="202"/>
        <end position="220"/>
    </location>
</feature>
<organism evidence="9 10">
    <name type="scientific">Protea cynaroides</name>
    <dbReference type="NCBI Taxonomy" id="273540"/>
    <lineage>
        <taxon>Eukaryota</taxon>
        <taxon>Viridiplantae</taxon>
        <taxon>Streptophyta</taxon>
        <taxon>Embryophyta</taxon>
        <taxon>Tracheophyta</taxon>
        <taxon>Spermatophyta</taxon>
        <taxon>Magnoliopsida</taxon>
        <taxon>Proteales</taxon>
        <taxon>Proteaceae</taxon>
        <taxon>Protea</taxon>
    </lineage>
</organism>
<name>A0A9Q0KW55_9MAGN</name>
<feature type="domain" description="GOST seven transmembrane" evidence="7">
    <location>
        <begin position="201"/>
        <end position="441"/>
    </location>
</feature>
<sequence>MVQRHDSQPPLPQQLSVRKASEFHNSHIMEDNNTRCSVILLLSLLLLLPLASAEIKNLKITADSRGMILFEKFGFTHTGHVTVAVTDVSYSSSLAQPDPSRFGFFLLSEEALIRVLMEAEENPNFCVLDSHYIKLLFTFKDLSLTQRSFNHSYPVTVPNEYSLYFANCAPESQVTMSVRTEIFNTDNGIKDYLPAGQTQLPMLYFLFSLAYFVFLGLWIYISYTNRHSVHRIHLLMAGLLLTKALNLISAAEDKHYVKITGTPHGWDVLFYIFQFLRVVLLFTVIVLIGTGWSFLKPFLQEKEKKVLMIVIPLQVLANLASVVIGETGPFIKDWVTWNQVFLLVDVVCCFAIIFPIVWSIRSLRETSKTDGKAARNLAKLTLFRQFYIVVIGYLYFTRIVVFALRTIAAYKYQWVSNAAEETASLAFYLVIFYMFQPIEKNEYFVLDEEEEEAAEAALRDEEFEL</sequence>
<evidence type="ECO:0000313" key="9">
    <source>
        <dbReference type="EMBL" id="KAJ4977898.1"/>
    </source>
</evidence>
<keyword evidence="5 6" id="KW-0472">Membrane</keyword>
<dbReference type="InterPro" id="IPR054103">
    <property type="entry name" value="CAND6-7_N"/>
</dbReference>
<dbReference type="InterPro" id="IPR053937">
    <property type="entry name" value="GOST_TM"/>
</dbReference>
<evidence type="ECO:0000256" key="6">
    <source>
        <dbReference type="SAM" id="Phobius"/>
    </source>
</evidence>
<evidence type="ECO:0000256" key="3">
    <source>
        <dbReference type="ARBA" id="ARBA00022729"/>
    </source>
</evidence>
<evidence type="ECO:0000259" key="7">
    <source>
        <dbReference type="Pfam" id="PF06814"/>
    </source>
</evidence>
<accession>A0A9Q0KW55</accession>
<reference evidence="9" key="1">
    <citation type="journal article" date="2023" name="Plant J.">
        <title>The genome of the king protea, Protea cynaroides.</title>
        <authorList>
            <person name="Chang J."/>
            <person name="Duong T.A."/>
            <person name="Schoeman C."/>
            <person name="Ma X."/>
            <person name="Roodt D."/>
            <person name="Barker N."/>
            <person name="Li Z."/>
            <person name="Van de Peer Y."/>
            <person name="Mizrachi E."/>
        </authorList>
    </citation>
    <scope>NUCLEOTIDE SEQUENCE</scope>
    <source>
        <tissue evidence="9">Young leaves</tissue>
    </source>
</reference>
<comment type="caution">
    <text evidence="9">The sequence shown here is derived from an EMBL/GenBank/DDBJ whole genome shotgun (WGS) entry which is preliminary data.</text>
</comment>
<dbReference type="PANTHER" id="PTHR21229">
    <property type="entry name" value="LUNG SEVEN TRANSMEMBRANE RECEPTOR"/>
    <property type="match status" value="1"/>
</dbReference>
<dbReference type="AlphaFoldDB" id="A0A9Q0KW55"/>
<dbReference type="EMBL" id="JAMYWD010000002">
    <property type="protein sequence ID" value="KAJ4977898.1"/>
    <property type="molecule type" value="Genomic_DNA"/>
</dbReference>
<dbReference type="OrthoDB" id="29657at2759"/>
<feature type="domain" description="CAND6/7 N-terminal" evidence="8">
    <location>
        <begin position="56"/>
        <end position="184"/>
    </location>
</feature>
<keyword evidence="4 6" id="KW-1133">Transmembrane helix</keyword>
<proteinExistence type="predicted"/>
<evidence type="ECO:0000256" key="2">
    <source>
        <dbReference type="ARBA" id="ARBA00022692"/>
    </source>
</evidence>
<keyword evidence="10" id="KW-1185">Reference proteome</keyword>
<evidence type="ECO:0000256" key="1">
    <source>
        <dbReference type="ARBA" id="ARBA00004141"/>
    </source>
</evidence>
<dbReference type="GO" id="GO:0005794">
    <property type="term" value="C:Golgi apparatus"/>
    <property type="evidence" value="ECO:0007669"/>
    <property type="project" value="TreeGrafter"/>
</dbReference>
<dbReference type="InterPro" id="IPR009637">
    <property type="entry name" value="GPR107/GPR108-like"/>
</dbReference>
<feature type="transmembrane region" description="Helical" evidence="6">
    <location>
        <begin position="271"/>
        <end position="294"/>
    </location>
</feature>
<keyword evidence="3" id="KW-0732">Signal</keyword>
<evidence type="ECO:0000313" key="10">
    <source>
        <dbReference type="Proteomes" id="UP001141806"/>
    </source>
</evidence>
<evidence type="ECO:0000256" key="5">
    <source>
        <dbReference type="ARBA" id="ARBA00023136"/>
    </source>
</evidence>
<dbReference type="Pfam" id="PF06814">
    <property type="entry name" value="GOST_TM"/>
    <property type="match status" value="1"/>
</dbReference>
<dbReference type="Pfam" id="PF21904">
    <property type="entry name" value="CAND6-7_N"/>
    <property type="match status" value="1"/>
</dbReference>
<dbReference type="GO" id="GO:0016020">
    <property type="term" value="C:membrane"/>
    <property type="evidence" value="ECO:0007669"/>
    <property type="project" value="UniProtKB-SubCell"/>
</dbReference>
<feature type="transmembrane region" description="Helical" evidence="6">
    <location>
        <begin position="306"/>
        <end position="325"/>
    </location>
</feature>